<organism evidence="5 6">
    <name type="scientific">Candidatus Wallbacteria bacterium HGW-Wallbacteria-1</name>
    <dbReference type="NCBI Taxonomy" id="2013854"/>
    <lineage>
        <taxon>Bacteria</taxon>
        <taxon>Candidatus Walliibacteriota</taxon>
    </lineage>
</organism>
<comment type="similarity">
    <text evidence="1">Belongs to the peptidase S51 family.</text>
</comment>
<dbReference type="Gene3D" id="3.40.50.880">
    <property type="match status" value="1"/>
</dbReference>
<dbReference type="PANTHER" id="PTHR20842:SF0">
    <property type="entry name" value="ALPHA-ASPARTYL DIPEPTIDASE"/>
    <property type="match status" value="1"/>
</dbReference>
<keyword evidence="2" id="KW-0645">Protease</keyword>
<dbReference type="EMBL" id="PGXC01000030">
    <property type="protein sequence ID" value="PKK88939.1"/>
    <property type="molecule type" value="Genomic_DNA"/>
</dbReference>
<evidence type="ECO:0000313" key="5">
    <source>
        <dbReference type="EMBL" id="PKK88939.1"/>
    </source>
</evidence>
<dbReference type="PANTHER" id="PTHR20842">
    <property type="entry name" value="PROTEASE S51 ALPHA-ASPARTYL DIPEPTIDASE"/>
    <property type="match status" value="1"/>
</dbReference>
<proteinExistence type="inferred from homology"/>
<dbReference type="Proteomes" id="UP000233256">
    <property type="component" value="Unassembled WGS sequence"/>
</dbReference>
<evidence type="ECO:0000256" key="1">
    <source>
        <dbReference type="ARBA" id="ARBA00006534"/>
    </source>
</evidence>
<comment type="caution">
    <text evidence="5">The sequence shown here is derived from an EMBL/GenBank/DDBJ whole genome shotgun (WGS) entry which is preliminary data.</text>
</comment>
<evidence type="ECO:0000313" key="6">
    <source>
        <dbReference type="Proteomes" id="UP000233256"/>
    </source>
</evidence>
<keyword evidence="3" id="KW-0378">Hydrolase</keyword>
<sequence length="230" mass="25113">MKRQIIAMGGGGFSMEESPLLDLYVLKATGKAKPKVCFLATASGDSENYILRFYRAFSKLDCRPTDLSLFRRTITDLTDFVCSQDIVYVGGGNTANLLSVWKTHGLDKSLKTAYENGTVLCGLSAGSICWFQEGVTDSFGNDLERLDCLGFLAGSNCPHYNGEANRRPAYFSLMEKGMKKGIAVDDSAAAHFIDEKLDSVVSSLEGSRAYEVGLHNGKVYERPLSVRCLG</sequence>
<dbReference type="CDD" id="cd03146">
    <property type="entry name" value="GAT1_Peptidase_E"/>
    <property type="match status" value="1"/>
</dbReference>
<dbReference type="Pfam" id="PF03575">
    <property type="entry name" value="Peptidase_S51"/>
    <property type="match status" value="1"/>
</dbReference>
<name>A0A2N1PKT9_9BACT</name>
<dbReference type="InterPro" id="IPR029062">
    <property type="entry name" value="Class_I_gatase-like"/>
</dbReference>
<evidence type="ECO:0000256" key="3">
    <source>
        <dbReference type="ARBA" id="ARBA00022801"/>
    </source>
</evidence>
<dbReference type="AlphaFoldDB" id="A0A2N1PKT9"/>
<protein>
    <submittedName>
        <fullName evidence="5">Peptidase E</fullName>
    </submittedName>
</protein>
<keyword evidence="4" id="KW-0720">Serine protease</keyword>
<dbReference type="InterPro" id="IPR005320">
    <property type="entry name" value="Peptidase_S51"/>
</dbReference>
<evidence type="ECO:0000256" key="4">
    <source>
        <dbReference type="ARBA" id="ARBA00022825"/>
    </source>
</evidence>
<dbReference type="SUPFAM" id="SSF52317">
    <property type="entry name" value="Class I glutamine amidotransferase-like"/>
    <property type="match status" value="1"/>
</dbReference>
<dbReference type="GO" id="GO:0006508">
    <property type="term" value="P:proteolysis"/>
    <property type="evidence" value="ECO:0007669"/>
    <property type="project" value="UniProtKB-KW"/>
</dbReference>
<reference evidence="5 6" key="1">
    <citation type="journal article" date="2017" name="ISME J.">
        <title>Potential for microbial H2 and metal transformations associated with novel bacteria and archaea in deep terrestrial subsurface sediments.</title>
        <authorList>
            <person name="Hernsdorf A.W."/>
            <person name="Amano Y."/>
            <person name="Miyakawa K."/>
            <person name="Ise K."/>
            <person name="Suzuki Y."/>
            <person name="Anantharaman K."/>
            <person name="Probst A."/>
            <person name="Burstein D."/>
            <person name="Thomas B.C."/>
            <person name="Banfield J.F."/>
        </authorList>
    </citation>
    <scope>NUCLEOTIDE SEQUENCE [LARGE SCALE GENOMIC DNA]</scope>
    <source>
        <strain evidence="5">HGW-Wallbacteria-1</strain>
    </source>
</reference>
<dbReference type="GO" id="GO:0008236">
    <property type="term" value="F:serine-type peptidase activity"/>
    <property type="evidence" value="ECO:0007669"/>
    <property type="project" value="UniProtKB-KW"/>
</dbReference>
<evidence type="ECO:0000256" key="2">
    <source>
        <dbReference type="ARBA" id="ARBA00022670"/>
    </source>
</evidence>
<accession>A0A2N1PKT9</accession>
<gene>
    <name evidence="5" type="ORF">CVV64_16600</name>
</gene>